<proteinExistence type="predicted"/>
<dbReference type="InterPro" id="IPR037069">
    <property type="entry name" value="AcylCoA_DH/ox_N_sf"/>
</dbReference>
<dbReference type="GO" id="GO:0033540">
    <property type="term" value="P:fatty acid beta-oxidation using acyl-CoA oxidase"/>
    <property type="evidence" value="ECO:0007669"/>
    <property type="project" value="TreeGrafter"/>
</dbReference>
<name>A0AAD5MBR3_PARTN</name>
<dbReference type="AlphaFoldDB" id="A0AAD5MBR3"/>
<accession>A0AAD5MBR3</accession>
<comment type="caution">
    <text evidence="2">The sequence shown here is derived from an EMBL/GenBank/DDBJ whole genome shotgun (WGS) entry which is preliminary data.</text>
</comment>
<sequence>MTREEKLDNSCRKVKHRYSELRYFLRTRSFLLIRPIVGVEGYPLALHILMFVPTLQNQCDDEQKERWLTKAMRTEIVGTYAQTEMGHGLLNPNYSAL</sequence>
<dbReference type="SUPFAM" id="SSF56645">
    <property type="entry name" value="Acyl-CoA dehydrogenase NM domain-like"/>
    <property type="match status" value="1"/>
</dbReference>
<feature type="domain" description="Acyl-coenzyme A oxidase N-terminal" evidence="1">
    <location>
        <begin position="1"/>
        <end position="77"/>
    </location>
</feature>
<dbReference type="GO" id="GO:0055088">
    <property type="term" value="P:lipid homeostasis"/>
    <property type="evidence" value="ECO:0007669"/>
    <property type="project" value="TreeGrafter"/>
</dbReference>
<dbReference type="EMBL" id="JAHQIW010000102">
    <property type="protein sequence ID" value="KAJ1346026.1"/>
    <property type="molecule type" value="Genomic_DNA"/>
</dbReference>
<evidence type="ECO:0000259" key="1">
    <source>
        <dbReference type="Pfam" id="PF14749"/>
    </source>
</evidence>
<protein>
    <recommendedName>
        <fullName evidence="1">Acyl-coenzyme A oxidase N-terminal domain-containing protein</fullName>
    </recommendedName>
</protein>
<dbReference type="PANTHER" id="PTHR10909">
    <property type="entry name" value="ELECTRON TRANSPORT OXIDOREDUCTASE"/>
    <property type="match status" value="1"/>
</dbReference>
<evidence type="ECO:0000313" key="2">
    <source>
        <dbReference type="EMBL" id="KAJ1346026.1"/>
    </source>
</evidence>
<dbReference type="InterPro" id="IPR029320">
    <property type="entry name" value="Acyl-CoA_ox_N"/>
</dbReference>
<organism evidence="2 3">
    <name type="scientific">Parelaphostrongylus tenuis</name>
    <name type="common">Meningeal worm</name>
    <dbReference type="NCBI Taxonomy" id="148309"/>
    <lineage>
        <taxon>Eukaryota</taxon>
        <taxon>Metazoa</taxon>
        <taxon>Ecdysozoa</taxon>
        <taxon>Nematoda</taxon>
        <taxon>Chromadorea</taxon>
        <taxon>Rhabditida</taxon>
        <taxon>Rhabditina</taxon>
        <taxon>Rhabditomorpha</taxon>
        <taxon>Strongyloidea</taxon>
        <taxon>Metastrongylidae</taxon>
        <taxon>Parelaphostrongylus</taxon>
    </lineage>
</organism>
<dbReference type="InterPro" id="IPR012258">
    <property type="entry name" value="Acyl-CoA_oxidase"/>
</dbReference>
<dbReference type="InterPro" id="IPR009100">
    <property type="entry name" value="AcylCoA_DH/oxidase_NM_dom_sf"/>
</dbReference>
<reference evidence="2" key="1">
    <citation type="submission" date="2021-06" db="EMBL/GenBank/DDBJ databases">
        <title>Parelaphostrongylus tenuis whole genome reference sequence.</title>
        <authorList>
            <person name="Garwood T.J."/>
            <person name="Larsen P.A."/>
            <person name="Fountain-Jones N.M."/>
            <person name="Garbe J.R."/>
            <person name="Macchietto M.G."/>
            <person name="Kania S.A."/>
            <person name="Gerhold R.W."/>
            <person name="Richards J.E."/>
            <person name="Wolf T.M."/>
        </authorList>
    </citation>
    <scope>NUCLEOTIDE SEQUENCE</scope>
    <source>
        <strain evidence="2">MNPRO001-30</strain>
        <tissue evidence="2">Meninges</tissue>
    </source>
</reference>
<gene>
    <name evidence="2" type="ORF">KIN20_000692</name>
</gene>
<dbReference type="Proteomes" id="UP001196413">
    <property type="component" value="Unassembled WGS sequence"/>
</dbReference>
<dbReference type="GO" id="GO:0005504">
    <property type="term" value="F:fatty acid binding"/>
    <property type="evidence" value="ECO:0007669"/>
    <property type="project" value="TreeGrafter"/>
</dbReference>
<dbReference type="GO" id="GO:0003997">
    <property type="term" value="F:acyl-CoA oxidase activity"/>
    <property type="evidence" value="ECO:0007669"/>
    <property type="project" value="InterPro"/>
</dbReference>
<dbReference type="PANTHER" id="PTHR10909:SF304">
    <property type="entry name" value="ACYL-COENZYME A OXIDASE ACOX-1.5-RELATED"/>
    <property type="match status" value="1"/>
</dbReference>
<dbReference type="GO" id="GO:0005777">
    <property type="term" value="C:peroxisome"/>
    <property type="evidence" value="ECO:0007669"/>
    <property type="project" value="InterPro"/>
</dbReference>
<dbReference type="Gene3D" id="1.10.540.10">
    <property type="entry name" value="Acyl-CoA dehydrogenase/oxidase, N-terminal domain"/>
    <property type="match status" value="1"/>
</dbReference>
<dbReference type="Pfam" id="PF14749">
    <property type="entry name" value="Acyl-CoA_ox_N"/>
    <property type="match status" value="1"/>
</dbReference>
<evidence type="ECO:0000313" key="3">
    <source>
        <dbReference type="Proteomes" id="UP001196413"/>
    </source>
</evidence>
<dbReference type="GO" id="GO:1904070">
    <property type="term" value="P:ascaroside biosynthetic process"/>
    <property type="evidence" value="ECO:0007669"/>
    <property type="project" value="TreeGrafter"/>
</dbReference>
<keyword evidence="3" id="KW-1185">Reference proteome</keyword>
<dbReference type="GO" id="GO:0071949">
    <property type="term" value="F:FAD binding"/>
    <property type="evidence" value="ECO:0007669"/>
    <property type="project" value="InterPro"/>
</dbReference>